<feature type="region of interest" description="Disordered" evidence="1">
    <location>
        <begin position="1"/>
        <end position="35"/>
    </location>
</feature>
<feature type="transmembrane region" description="Helical" evidence="2">
    <location>
        <begin position="47"/>
        <end position="71"/>
    </location>
</feature>
<evidence type="ECO:0000313" key="3">
    <source>
        <dbReference type="EMBL" id="EOA88924.1"/>
    </source>
</evidence>
<dbReference type="HOGENOM" id="CLU_035244_1_0_1"/>
<sequence length="354" mass="39070">MDDKESTTRENDVRTTPQGRGGIMNKLYPPGEKPGAKGRMKNHCRKFWWCDFLVFAIIVLIIVLPIIYVAIPKRAQREINRSTIEVTSQDVTDPHSDSIRLKLNTLIKSNSSYHPRIDGFRAGLSLKGQKPFLFVDIPGVKSEKEVPVTVDQNVQLPNVTAFTQYTKTVLASEEFDVYMNGKTNIHLSGLPTMDVNYNKVVRMKGLNKLSGLNISDVRILSGDTLLQDGSNLVANVSIPNPSVMTLDLGNVTLNLFVDGKEIGYVLVPDLYLKPGNNTFPLQSHVNQLTILSLITSQYKNAVLPLQIIGNSSIRNGEHLTYYEDAIKSNTINLDLNVGPALAAIGINTTSFGSS</sequence>
<reference evidence="3 4" key="2">
    <citation type="journal article" date="2013" name="PLoS Genet.">
        <title>Comparative genome structure, secondary metabolite, and effector coding capacity across Cochliobolus pathogens.</title>
        <authorList>
            <person name="Condon B.J."/>
            <person name="Leng Y."/>
            <person name="Wu D."/>
            <person name="Bushley K.E."/>
            <person name="Ohm R.A."/>
            <person name="Otillar R."/>
            <person name="Martin J."/>
            <person name="Schackwitz W."/>
            <person name="Grimwood J."/>
            <person name="MohdZainudin N."/>
            <person name="Xue C."/>
            <person name="Wang R."/>
            <person name="Manning V.A."/>
            <person name="Dhillon B."/>
            <person name="Tu Z.J."/>
            <person name="Steffenson B.J."/>
            <person name="Salamov A."/>
            <person name="Sun H."/>
            <person name="Lowry S."/>
            <person name="LaButti K."/>
            <person name="Han J."/>
            <person name="Copeland A."/>
            <person name="Lindquist E."/>
            <person name="Barry K."/>
            <person name="Schmutz J."/>
            <person name="Baker S.E."/>
            <person name="Ciuffetti L.M."/>
            <person name="Grigoriev I.V."/>
            <person name="Zhong S."/>
            <person name="Turgeon B.G."/>
        </authorList>
    </citation>
    <scope>NUCLEOTIDE SEQUENCE [LARGE SCALE GENOMIC DNA]</scope>
    <source>
        <strain evidence="4">28A</strain>
    </source>
</reference>
<feature type="compositionally biased region" description="Basic and acidic residues" evidence="1">
    <location>
        <begin position="1"/>
        <end position="13"/>
    </location>
</feature>
<proteinExistence type="predicted"/>
<dbReference type="RefSeq" id="XP_008023560.1">
    <property type="nucleotide sequence ID" value="XM_008025369.1"/>
</dbReference>
<evidence type="ECO:0000256" key="2">
    <source>
        <dbReference type="SAM" id="Phobius"/>
    </source>
</evidence>
<dbReference type="eggNOG" id="ENOG502S22Q">
    <property type="taxonomic scope" value="Eukaryota"/>
</dbReference>
<dbReference type="OrthoDB" id="10039566at2759"/>
<keyword evidence="4" id="KW-1185">Reference proteome</keyword>
<dbReference type="PANTHER" id="PTHR35895">
    <property type="entry name" value="CHROMOSOME 16, WHOLE GENOME SHOTGUN SEQUENCE"/>
    <property type="match status" value="1"/>
</dbReference>
<dbReference type="GO" id="GO:0000329">
    <property type="term" value="C:fungal-type vacuole membrane"/>
    <property type="evidence" value="ECO:0007669"/>
    <property type="project" value="InterPro"/>
</dbReference>
<name>R0KI71_EXST2</name>
<keyword evidence="2" id="KW-1133">Transmembrane helix</keyword>
<dbReference type="GeneID" id="19400440"/>
<dbReference type="PANTHER" id="PTHR35895:SF1">
    <property type="entry name" value="LIPID-BINDING SERUM GLYCOPROTEIN C-TERMINAL DOMAIN-CONTAINING PROTEIN"/>
    <property type="match status" value="1"/>
</dbReference>
<keyword evidence="2" id="KW-0812">Transmembrane</keyword>
<dbReference type="InterPro" id="IPR022185">
    <property type="entry name" value="DUF3712"/>
</dbReference>
<reference evidence="3 4" key="1">
    <citation type="journal article" date="2012" name="PLoS Pathog.">
        <title>Diverse lifestyles and strategies of plant pathogenesis encoded in the genomes of eighteen Dothideomycetes fungi.</title>
        <authorList>
            <person name="Ohm R.A."/>
            <person name="Feau N."/>
            <person name="Henrissat B."/>
            <person name="Schoch C.L."/>
            <person name="Horwitz B.A."/>
            <person name="Barry K.W."/>
            <person name="Condon B.J."/>
            <person name="Copeland A.C."/>
            <person name="Dhillon B."/>
            <person name="Glaser F."/>
            <person name="Hesse C.N."/>
            <person name="Kosti I."/>
            <person name="LaButti K."/>
            <person name="Lindquist E.A."/>
            <person name="Lucas S."/>
            <person name="Salamov A.A."/>
            <person name="Bradshaw R.E."/>
            <person name="Ciuffetti L."/>
            <person name="Hamelin R.C."/>
            <person name="Kema G.H.J."/>
            <person name="Lawrence C."/>
            <person name="Scott J.A."/>
            <person name="Spatafora J.W."/>
            <person name="Turgeon B.G."/>
            <person name="de Wit P.J.G.M."/>
            <person name="Zhong S."/>
            <person name="Goodwin S.B."/>
            <person name="Grigoriev I.V."/>
        </authorList>
    </citation>
    <scope>NUCLEOTIDE SEQUENCE [LARGE SCALE GENOMIC DNA]</scope>
    <source>
        <strain evidence="4">28A</strain>
    </source>
</reference>
<dbReference type="STRING" id="671987.R0KI71"/>
<keyword evidence="2" id="KW-0472">Membrane</keyword>
<dbReference type="Gene3D" id="2.60.40.1820">
    <property type="match status" value="1"/>
</dbReference>
<dbReference type="AlphaFoldDB" id="R0KI71"/>
<dbReference type="Pfam" id="PF12505">
    <property type="entry name" value="DUF3712"/>
    <property type="match status" value="1"/>
</dbReference>
<dbReference type="EMBL" id="KB908526">
    <property type="protein sequence ID" value="EOA88924.1"/>
    <property type="molecule type" value="Genomic_DNA"/>
</dbReference>
<dbReference type="SUPFAM" id="SSF117070">
    <property type="entry name" value="LEA14-like"/>
    <property type="match status" value="1"/>
</dbReference>
<protein>
    <submittedName>
        <fullName evidence="3">Uncharacterized protein</fullName>
    </submittedName>
</protein>
<dbReference type="InterPro" id="IPR046368">
    <property type="entry name" value="Tag1"/>
</dbReference>
<organism evidence="3 4">
    <name type="scientific">Exserohilum turcicum (strain 28A)</name>
    <name type="common">Northern leaf blight fungus</name>
    <name type="synonym">Setosphaeria turcica</name>
    <dbReference type="NCBI Taxonomy" id="671987"/>
    <lineage>
        <taxon>Eukaryota</taxon>
        <taxon>Fungi</taxon>
        <taxon>Dikarya</taxon>
        <taxon>Ascomycota</taxon>
        <taxon>Pezizomycotina</taxon>
        <taxon>Dothideomycetes</taxon>
        <taxon>Pleosporomycetidae</taxon>
        <taxon>Pleosporales</taxon>
        <taxon>Pleosporineae</taxon>
        <taxon>Pleosporaceae</taxon>
        <taxon>Exserohilum</taxon>
    </lineage>
</organism>
<accession>R0KI71</accession>
<evidence type="ECO:0000256" key="1">
    <source>
        <dbReference type="SAM" id="MobiDB-lite"/>
    </source>
</evidence>
<evidence type="ECO:0000313" key="4">
    <source>
        <dbReference type="Proteomes" id="UP000016935"/>
    </source>
</evidence>
<gene>
    <name evidence="3" type="ORF">SETTUDRAFT_168140</name>
</gene>
<dbReference type="Proteomes" id="UP000016935">
    <property type="component" value="Unassembled WGS sequence"/>
</dbReference>